<evidence type="ECO:0000313" key="3">
    <source>
        <dbReference type="EMBL" id="ANV79346.1"/>
    </source>
</evidence>
<reference evidence="3" key="2">
    <citation type="journal article" date="2015" name="ISME J.">
        <title>A new class of marine Euryarchaeota group II from the Mediterranean deep chlorophyll maximum.</title>
        <authorList>
            <person name="Martin-Cuadrado A.B."/>
            <person name="Garcia-Heredia I."/>
            <person name="Molto A.G."/>
            <person name="Lopez-Ubeda R."/>
            <person name="Kimes N."/>
            <person name="Lopez-Garcia P."/>
            <person name="Moreira D."/>
            <person name="Rodriguez-Valera F."/>
        </authorList>
    </citation>
    <scope>NUCLEOTIDE SEQUENCE</scope>
</reference>
<dbReference type="GO" id="GO:0004139">
    <property type="term" value="F:deoxyribose-phosphate aldolase activity"/>
    <property type="evidence" value="ECO:0007669"/>
    <property type="project" value="UniProtKB-UniRule"/>
</dbReference>
<dbReference type="PIRSF" id="PIRSF001357">
    <property type="entry name" value="DeoC"/>
    <property type="match status" value="1"/>
</dbReference>
<organism evidence="3">
    <name type="scientific">uncultured Poseidoniia archaeon</name>
    <dbReference type="NCBI Taxonomy" id="1697135"/>
    <lineage>
        <taxon>Archaea</taxon>
        <taxon>Methanobacteriati</taxon>
        <taxon>Thermoplasmatota</taxon>
        <taxon>Candidatus Poseidoniia</taxon>
        <taxon>environmental samples</taxon>
    </lineage>
</organism>
<dbReference type="SMART" id="SM01133">
    <property type="entry name" value="DeoC"/>
    <property type="match status" value="1"/>
</dbReference>
<dbReference type="InterPro" id="IPR013785">
    <property type="entry name" value="Aldolase_TIM"/>
</dbReference>
<dbReference type="InterPro" id="IPR011343">
    <property type="entry name" value="DeoC"/>
</dbReference>
<keyword evidence="1" id="KW-0963">Cytoplasm</keyword>
<dbReference type="SUPFAM" id="SSF51569">
    <property type="entry name" value="Aldolase"/>
    <property type="match status" value="1"/>
</dbReference>
<dbReference type="GO" id="GO:0005737">
    <property type="term" value="C:cytoplasm"/>
    <property type="evidence" value="ECO:0007669"/>
    <property type="project" value="InterPro"/>
</dbReference>
<sequence length="244" mass="27577">MKNLTIGDFLENNEIIRLIDFTLLKRKKKDDELRKFLLKAKKIHPKAICIFPEDIPSAKEILGSSVPIAAVVGGFPKGSSNCEEIVKEIRSAIELGADEIDIVLEPREEDDYPNELELEKLVAMREASEGKILKVIIETPLLTERKIRAVTRMSLAVGVDFVKTCTGKRGECKESDVDILSYELMRHELTFKECLGMKISGGIGDKMKLMRFIELIRKNDSEIMNEKRLRVGSSSLIENLITIE</sequence>
<dbReference type="PANTHER" id="PTHR10889:SF1">
    <property type="entry name" value="DEOXYRIBOSE-PHOSPHATE ALDOLASE"/>
    <property type="match status" value="1"/>
</dbReference>
<dbReference type="GO" id="GO:0009264">
    <property type="term" value="P:deoxyribonucleotide catabolic process"/>
    <property type="evidence" value="ECO:0007669"/>
    <property type="project" value="UniProtKB-UniRule"/>
</dbReference>
<name>A0A1B1TAN2_9ARCH</name>
<reference evidence="3" key="1">
    <citation type="submission" date="2014-11" db="EMBL/GenBank/DDBJ databases">
        <authorList>
            <person name="Zhu J."/>
            <person name="Qi W."/>
            <person name="Song R."/>
        </authorList>
    </citation>
    <scope>NUCLEOTIDE SEQUENCE</scope>
</reference>
<dbReference type="Gene3D" id="3.20.20.70">
    <property type="entry name" value="Aldolase class I"/>
    <property type="match status" value="1"/>
</dbReference>
<dbReference type="EMBL" id="KP211821">
    <property type="protein sequence ID" value="ANV79346.1"/>
    <property type="molecule type" value="Genomic_DNA"/>
</dbReference>
<dbReference type="EC" id="4.1.2.4" evidence="2"/>
<proteinExistence type="predicted"/>
<dbReference type="AlphaFoldDB" id="A0A1B1TAN2"/>
<evidence type="ECO:0000256" key="2">
    <source>
        <dbReference type="NCBIfam" id="TIGR00126"/>
    </source>
</evidence>
<accession>A0A1B1TAN2</accession>
<dbReference type="PANTHER" id="PTHR10889">
    <property type="entry name" value="DEOXYRIBOSE-PHOSPHATE ALDOLASE"/>
    <property type="match status" value="1"/>
</dbReference>
<protein>
    <recommendedName>
        <fullName evidence="2">Deoxyribose-phosphate aldolase</fullName>
        <ecNumber evidence="2">4.1.2.4</ecNumber>
    </recommendedName>
</protein>
<dbReference type="GO" id="GO:0016052">
    <property type="term" value="P:carbohydrate catabolic process"/>
    <property type="evidence" value="ECO:0007669"/>
    <property type="project" value="TreeGrafter"/>
</dbReference>
<dbReference type="Pfam" id="PF01791">
    <property type="entry name" value="DeoC"/>
    <property type="match status" value="1"/>
</dbReference>
<dbReference type="InterPro" id="IPR002915">
    <property type="entry name" value="DeoC/FbaB/LacD_aldolase"/>
</dbReference>
<evidence type="ECO:0000256" key="1">
    <source>
        <dbReference type="ARBA" id="ARBA00022490"/>
    </source>
</evidence>
<dbReference type="NCBIfam" id="TIGR00126">
    <property type="entry name" value="deoC"/>
    <property type="match status" value="1"/>
</dbReference>